<dbReference type="InterPro" id="IPR007210">
    <property type="entry name" value="ABC_Gly_betaine_transp_sub-bd"/>
</dbReference>
<dbReference type="Proteomes" id="UP000567246">
    <property type="component" value="Unassembled WGS sequence"/>
</dbReference>
<dbReference type="Pfam" id="PF04069">
    <property type="entry name" value="OpuAC"/>
    <property type="match status" value="1"/>
</dbReference>
<gene>
    <name evidence="2" type="ORF">HDA33_000303</name>
</gene>
<name>A0A7W9MZY8_9MICC</name>
<feature type="domain" description="ABC-type glycine betaine transport system substrate-binding" evidence="1">
    <location>
        <begin position="63"/>
        <end position="329"/>
    </location>
</feature>
<proteinExistence type="predicted"/>
<dbReference type="SUPFAM" id="SSF53850">
    <property type="entry name" value="Periplasmic binding protein-like II"/>
    <property type="match status" value="1"/>
</dbReference>
<sequence length="335" mass="35596">MTTPRATIPSRRRGRTPARAALAALGLAASLVLSGCGLSTAGGYLPSGTPAGDVAGIDLEGAHVAVGSKNFNEGVVLGKITAILLRSAGADVEDLTNMPGSLSARQAQVAGVVDVEWDYTGTAWITYLGHTDPIPDAQAQWAAVRDEDAQQGLVWLPPAELDNTYTFSVRQDRAEELGLETLADIKDLPTQDQSFCVSAEFAARNDGFLPMLEAYGIERPTGSRLRQMDIGAVFAAVADGSCTFGEAYSTDGRIAALDLTTLQDPLSFFPKYNAAPIVREEVLAEHPEIADLLAPVTARLDNATAARLNARVDVDGEEPTQVAWDWLREEGLITD</sequence>
<organism evidence="2 3">
    <name type="scientific">Micrococcus endophyticus</name>
    <dbReference type="NCBI Taxonomy" id="455343"/>
    <lineage>
        <taxon>Bacteria</taxon>
        <taxon>Bacillati</taxon>
        <taxon>Actinomycetota</taxon>
        <taxon>Actinomycetes</taxon>
        <taxon>Micrococcales</taxon>
        <taxon>Micrococcaceae</taxon>
        <taxon>Micrococcus</taxon>
    </lineage>
</organism>
<reference evidence="2 3" key="1">
    <citation type="submission" date="2020-08" db="EMBL/GenBank/DDBJ databases">
        <title>Sequencing the genomes of 1000 actinobacteria strains.</title>
        <authorList>
            <person name="Klenk H.-P."/>
        </authorList>
    </citation>
    <scope>NUCLEOTIDE SEQUENCE [LARGE SCALE GENOMIC DNA]</scope>
    <source>
        <strain evidence="2 3">DSM 17945</strain>
    </source>
</reference>
<dbReference type="GO" id="GO:0043190">
    <property type="term" value="C:ATP-binding cassette (ABC) transporter complex"/>
    <property type="evidence" value="ECO:0007669"/>
    <property type="project" value="InterPro"/>
</dbReference>
<dbReference type="AlphaFoldDB" id="A0A7W9MZY8"/>
<keyword evidence="3" id="KW-1185">Reference proteome</keyword>
<dbReference type="GO" id="GO:0022857">
    <property type="term" value="F:transmembrane transporter activity"/>
    <property type="evidence" value="ECO:0007669"/>
    <property type="project" value="InterPro"/>
</dbReference>
<dbReference type="CDD" id="cd13611">
    <property type="entry name" value="PBP2_YehZ"/>
    <property type="match status" value="1"/>
</dbReference>
<accession>A0A7W9MZY8</accession>
<dbReference type="RefSeq" id="WP_184170170.1">
    <property type="nucleotide sequence ID" value="NZ_BAABAG010000002.1"/>
</dbReference>
<comment type="caution">
    <text evidence="2">The sequence shown here is derived from an EMBL/GenBank/DDBJ whole genome shotgun (WGS) entry which is preliminary data.</text>
</comment>
<evidence type="ECO:0000259" key="1">
    <source>
        <dbReference type="Pfam" id="PF04069"/>
    </source>
</evidence>
<protein>
    <submittedName>
        <fullName evidence="2">Osmoprotectant transport system substrate-binding protein</fullName>
    </submittedName>
</protein>
<dbReference type="EMBL" id="JACHMW010000001">
    <property type="protein sequence ID" value="MBB5847739.1"/>
    <property type="molecule type" value="Genomic_DNA"/>
</dbReference>
<evidence type="ECO:0000313" key="2">
    <source>
        <dbReference type="EMBL" id="MBB5847739.1"/>
    </source>
</evidence>
<evidence type="ECO:0000313" key="3">
    <source>
        <dbReference type="Proteomes" id="UP000567246"/>
    </source>
</evidence>
<dbReference type="Gene3D" id="3.40.190.120">
    <property type="entry name" value="Osmoprotection protein (prox), domain 2"/>
    <property type="match status" value="1"/>
</dbReference>
<dbReference type="Gene3D" id="3.40.190.10">
    <property type="entry name" value="Periplasmic binding protein-like II"/>
    <property type="match status" value="1"/>
</dbReference>